<sequence>MLWSTWSIPSNQLSIFMFFSPSAATPASTLGSKTALFHRQPRSCVRSAHHHDTTSPFITGDRTAPSPCREIAHDLQPVRPSHQPDRRTQDGKPFRGQHYCLQKNHVYYYVLNGGELPQSATSRDEGVARESMEACWPRPGLTMGRPMASSKRGFSAILGDCPIFARQFIVPRTSRFSLSTHE</sequence>
<dbReference type="AlphaFoldDB" id="A0A9P7ZF45"/>
<keyword evidence="3" id="KW-1185">Reference proteome</keyword>
<organism evidence="2 3">
    <name type="scientific">Emericellopsis atlantica</name>
    <dbReference type="NCBI Taxonomy" id="2614577"/>
    <lineage>
        <taxon>Eukaryota</taxon>
        <taxon>Fungi</taxon>
        <taxon>Dikarya</taxon>
        <taxon>Ascomycota</taxon>
        <taxon>Pezizomycotina</taxon>
        <taxon>Sordariomycetes</taxon>
        <taxon>Hypocreomycetidae</taxon>
        <taxon>Hypocreales</taxon>
        <taxon>Bionectriaceae</taxon>
        <taxon>Emericellopsis</taxon>
    </lineage>
</organism>
<name>A0A9P7ZF45_9HYPO</name>
<accession>A0A9P7ZF45</accession>
<dbReference type="RefSeq" id="XP_046114339.1">
    <property type="nucleotide sequence ID" value="XM_046259367.1"/>
</dbReference>
<dbReference type="Proteomes" id="UP000887229">
    <property type="component" value="Unassembled WGS sequence"/>
</dbReference>
<gene>
    <name evidence="2" type="ORF">F5Z01DRAFT_374865</name>
</gene>
<evidence type="ECO:0000313" key="2">
    <source>
        <dbReference type="EMBL" id="KAG9250415.1"/>
    </source>
</evidence>
<evidence type="ECO:0000256" key="1">
    <source>
        <dbReference type="SAM" id="MobiDB-lite"/>
    </source>
</evidence>
<feature type="region of interest" description="Disordered" evidence="1">
    <location>
        <begin position="74"/>
        <end position="95"/>
    </location>
</feature>
<dbReference type="EMBL" id="MU251278">
    <property type="protein sequence ID" value="KAG9250415.1"/>
    <property type="molecule type" value="Genomic_DNA"/>
</dbReference>
<dbReference type="GeneID" id="70290270"/>
<proteinExistence type="predicted"/>
<feature type="compositionally biased region" description="Basic and acidic residues" evidence="1">
    <location>
        <begin position="82"/>
        <end position="93"/>
    </location>
</feature>
<comment type="caution">
    <text evidence="2">The sequence shown here is derived from an EMBL/GenBank/DDBJ whole genome shotgun (WGS) entry which is preliminary data.</text>
</comment>
<reference evidence="2" key="1">
    <citation type="journal article" date="2021" name="IMA Fungus">
        <title>Genomic characterization of three marine fungi, including Emericellopsis atlantica sp. nov. with signatures of a generalist lifestyle and marine biomass degradation.</title>
        <authorList>
            <person name="Hagestad O.C."/>
            <person name="Hou L."/>
            <person name="Andersen J.H."/>
            <person name="Hansen E.H."/>
            <person name="Altermark B."/>
            <person name="Li C."/>
            <person name="Kuhnert E."/>
            <person name="Cox R.J."/>
            <person name="Crous P.W."/>
            <person name="Spatafora J.W."/>
            <person name="Lail K."/>
            <person name="Amirebrahimi M."/>
            <person name="Lipzen A."/>
            <person name="Pangilinan J."/>
            <person name="Andreopoulos W."/>
            <person name="Hayes R.D."/>
            <person name="Ng V."/>
            <person name="Grigoriev I.V."/>
            <person name="Jackson S.A."/>
            <person name="Sutton T.D.S."/>
            <person name="Dobson A.D.W."/>
            <person name="Rama T."/>
        </authorList>
    </citation>
    <scope>NUCLEOTIDE SEQUENCE</scope>
    <source>
        <strain evidence="2">TS7</strain>
    </source>
</reference>
<evidence type="ECO:0000313" key="3">
    <source>
        <dbReference type="Proteomes" id="UP000887229"/>
    </source>
</evidence>
<protein>
    <submittedName>
        <fullName evidence="2">Uncharacterized protein</fullName>
    </submittedName>
</protein>